<reference evidence="1" key="2">
    <citation type="journal article" date="2022" name="New Phytol.">
        <title>Evolutionary transition to the ectomycorrhizal habit in the genomes of a hyperdiverse lineage of mushroom-forming fungi.</title>
        <authorList>
            <person name="Looney B."/>
            <person name="Miyauchi S."/>
            <person name="Morin E."/>
            <person name="Drula E."/>
            <person name="Courty P.E."/>
            <person name="Kohler A."/>
            <person name="Kuo A."/>
            <person name="LaButti K."/>
            <person name="Pangilinan J."/>
            <person name="Lipzen A."/>
            <person name="Riley R."/>
            <person name="Andreopoulos W."/>
            <person name="He G."/>
            <person name="Johnson J."/>
            <person name="Nolan M."/>
            <person name="Tritt A."/>
            <person name="Barry K.W."/>
            <person name="Grigoriev I.V."/>
            <person name="Nagy L.G."/>
            <person name="Hibbett D."/>
            <person name="Henrissat B."/>
            <person name="Matheny P.B."/>
            <person name="Labbe J."/>
            <person name="Martin F.M."/>
        </authorList>
    </citation>
    <scope>NUCLEOTIDE SEQUENCE</scope>
    <source>
        <strain evidence="1">HHB10654</strain>
    </source>
</reference>
<dbReference type="Proteomes" id="UP000814140">
    <property type="component" value="Unassembled WGS sequence"/>
</dbReference>
<organism evidence="1 2">
    <name type="scientific">Artomyces pyxidatus</name>
    <dbReference type="NCBI Taxonomy" id="48021"/>
    <lineage>
        <taxon>Eukaryota</taxon>
        <taxon>Fungi</taxon>
        <taxon>Dikarya</taxon>
        <taxon>Basidiomycota</taxon>
        <taxon>Agaricomycotina</taxon>
        <taxon>Agaricomycetes</taxon>
        <taxon>Russulales</taxon>
        <taxon>Auriscalpiaceae</taxon>
        <taxon>Artomyces</taxon>
    </lineage>
</organism>
<keyword evidence="2" id="KW-1185">Reference proteome</keyword>
<dbReference type="EMBL" id="MU277196">
    <property type="protein sequence ID" value="KAI0065273.1"/>
    <property type="molecule type" value="Genomic_DNA"/>
</dbReference>
<protein>
    <submittedName>
        <fullName evidence="1">Uncharacterized protein</fullName>
    </submittedName>
</protein>
<gene>
    <name evidence="1" type="ORF">BV25DRAFT_157236</name>
</gene>
<evidence type="ECO:0000313" key="1">
    <source>
        <dbReference type="EMBL" id="KAI0065273.1"/>
    </source>
</evidence>
<sequence length="323" mass="35421">MHTSQMSSRSFPKATRKESLNFLNTTVKTADNPRREVDVHLPHNMTTTQCSSHASLPSTTPPTPKTTETTFASSSVTQLDPPPVHASSLNLPAPPSPTMSNKSSLFSDRAQTPSPITFAPVPLPARRPPEMTETSYLPSFPDPGALVFPAPAPGPDGSTSAGPASPTSPSRVRASLDEADVRRGFHLPMPRSLDAPLRPSFELSTEYAKARLQQDMSDPPTASSSSGSGYPPLTRIQSHSQSLKDEDDITVETVGFKDRPLDKLREEEEEEEVDGDRRSVLKEGLEFNEQQDHDVVTMRPIPRARQFYRKYLQCIHGSHCLVV</sequence>
<evidence type="ECO:0000313" key="2">
    <source>
        <dbReference type="Proteomes" id="UP000814140"/>
    </source>
</evidence>
<proteinExistence type="predicted"/>
<accession>A0ACB8TAX9</accession>
<comment type="caution">
    <text evidence="1">The sequence shown here is derived from an EMBL/GenBank/DDBJ whole genome shotgun (WGS) entry which is preliminary data.</text>
</comment>
<name>A0ACB8TAX9_9AGAM</name>
<reference evidence="1" key="1">
    <citation type="submission" date="2021-03" db="EMBL/GenBank/DDBJ databases">
        <authorList>
            <consortium name="DOE Joint Genome Institute"/>
            <person name="Ahrendt S."/>
            <person name="Looney B.P."/>
            <person name="Miyauchi S."/>
            <person name="Morin E."/>
            <person name="Drula E."/>
            <person name="Courty P.E."/>
            <person name="Chicoki N."/>
            <person name="Fauchery L."/>
            <person name="Kohler A."/>
            <person name="Kuo A."/>
            <person name="Labutti K."/>
            <person name="Pangilinan J."/>
            <person name="Lipzen A."/>
            <person name="Riley R."/>
            <person name="Andreopoulos W."/>
            <person name="He G."/>
            <person name="Johnson J."/>
            <person name="Barry K.W."/>
            <person name="Grigoriev I.V."/>
            <person name="Nagy L."/>
            <person name="Hibbett D."/>
            <person name="Henrissat B."/>
            <person name="Matheny P.B."/>
            <person name="Labbe J."/>
            <person name="Martin F."/>
        </authorList>
    </citation>
    <scope>NUCLEOTIDE SEQUENCE</scope>
    <source>
        <strain evidence="1">HHB10654</strain>
    </source>
</reference>